<proteinExistence type="predicted"/>
<evidence type="ECO:0000313" key="1">
    <source>
        <dbReference type="EMBL" id="KAI0052279.1"/>
    </source>
</evidence>
<reference evidence="1" key="1">
    <citation type="submission" date="2021-02" db="EMBL/GenBank/DDBJ databases">
        <authorList>
            <consortium name="DOE Joint Genome Institute"/>
            <person name="Ahrendt S."/>
            <person name="Looney B.P."/>
            <person name="Miyauchi S."/>
            <person name="Morin E."/>
            <person name="Drula E."/>
            <person name="Courty P.E."/>
            <person name="Chicoki N."/>
            <person name="Fauchery L."/>
            <person name="Kohler A."/>
            <person name="Kuo A."/>
            <person name="Labutti K."/>
            <person name="Pangilinan J."/>
            <person name="Lipzen A."/>
            <person name="Riley R."/>
            <person name="Andreopoulos W."/>
            <person name="He G."/>
            <person name="Johnson J."/>
            <person name="Barry K.W."/>
            <person name="Grigoriev I.V."/>
            <person name="Nagy L."/>
            <person name="Hibbett D."/>
            <person name="Henrissat B."/>
            <person name="Matheny P.B."/>
            <person name="Labbe J."/>
            <person name="Martin F."/>
        </authorList>
    </citation>
    <scope>NUCLEOTIDE SEQUENCE</scope>
    <source>
        <strain evidence="1">FP105234-sp</strain>
    </source>
</reference>
<accession>A0ACB8S6Z1</accession>
<gene>
    <name evidence="1" type="ORF">FA95DRAFT_1601945</name>
</gene>
<dbReference type="Proteomes" id="UP000814033">
    <property type="component" value="Unassembled WGS sequence"/>
</dbReference>
<organism evidence="1 2">
    <name type="scientific">Auriscalpium vulgare</name>
    <dbReference type="NCBI Taxonomy" id="40419"/>
    <lineage>
        <taxon>Eukaryota</taxon>
        <taxon>Fungi</taxon>
        <taxon>Dikarya</taxon>
        <taxon>Basidiomycota</taxon>
        <taxon>Agaricomycotina</taxon>
        <taxon>Agaricomycetes</taxon>
        <taxon>Russulales</taxon>
        <taxon>Auriscalpiaceae</taxon>
        <taxon>Auriscalpium</taxon>
    </lineage>
</organism>
<keyword evidence="2" id="KW-1185">Reference proteome</keyword>
<protein>
    <submittedName>
        <fullName evidence="1">Uncharacterized protein</fullName>
    </submittedName>
</protein>
<evidence type="ECO:0000313" key="2">
    <source>
        <dbReference type="Proteomes" id="UP000814033"/>
    </source>
</evidence>
<dbReference type="EMBL" id="MU275846">
    <property type="protein sequence ID" value="KAI0052279.1"/>
    <property type="molecule type" value="Genomic_DNA"/>
</dbReference>
<reference evidence="1" key="2">
    <citation type="journal article" date="2022" name="New Phytol.">
        <title>Evolutionary transition to the ectomycorrhizal habit in the genomes of a hyperdiverse lineage of mushroom-forming fungi.</title>
        <authorList>
            <person name="Looney B."/>
            <person name="Miyauchi S."/>
            <person name="Morin E."/>
            <person name="Drula E."/>
            <person name="Courty P.E."/>
            <person name="Kohler A."/>
            <person name="Kuo A."/>
            <person name="LaButti K."/>
            <person name="Pangilinan J."/>
            <person name="Lipzen A."/>
            <person name="Riley R."/>
            <person name="Andreopoulos W."/>
            <person name="He G."/>
            <person name="Johnson J."/>
            <person name="Nolan M."/>
            <person name="Tritt A."/>
            <person name="Barry K.W."/>
            <person name="Grigoriev I.V."/>
            <person name="Nagy L.G."/>
            <person name="Hibbett D."/>
            <person name="Henrissat B."/>
            <person name="Matheny P.B."/>
            <person name="Labbe J."/>
            <person name="Martin F.M."/>
        </authorList>
    </citation>
    <scope>NUCLEOTIDE SEQUENCE</scope>
    <source>
        <strain evidence="1">FP105234-sp</strain>
    </source>
</reference>
<comment type="caution">
    <text evidence="1">The sequence shown here is derived from an EMBL/GenBank/DDBJ whole genome shotgun (WGS) entry which is preliminary data.</text>
</comment>
<name>A0ACB8S6Z1_9AGAM</name>
<sequence>MSNSSFCVPSGIDPNNNPDGIFGIDANPDVSGVGMRLNFYVTLLALAVIPQTPYTERLLATLYSNAGLAGLGLLLTAIIQTAQKQLSFYHAIIVLHMLFFLGVGVAPSGSYRWATVRLIFMAIFQIATLVSLLGWGLYLWVHADTYGSQPACNDQVKYVLFFVSVRGTAPWLGIFWDVLLVISTVSPFLGAIIGTGVSMWLRRALRRQEGDDEGEPESFIETTPKPSRRFYVSFPLFTLAVYAIVHLELIVHRNKHLIADSSESEWTFGQVLALVMTFITVNEIAHFLFLLLRRQSGEVNEELEADKDLQINSDVESAMSGNVHHPGRVHQLPTMGAAGGRTGKGGSTAKIDDANISMTSFQSGARHTPHTVHVEEVSVLR</sequence>